<dbReference type="HOGENOM" id="CLU_3397906_0_0_10"/>
<reference evidence="2" key="1">
    <citation type="journal article" date="2011" name="Stand. Genomic Sci.">
        <title>Non-contiguous finished genome sequence of the opportunistic oral pathogen Prevotella multisaccharivorax type strain (PPPA20).</title>
        <authorList>
            <person name="Pati A."/>
            <person name="Gronow S."/>
            <person name="Lu M."/>
            <person name="Lapidus A."/>
            <person name="Nolan M."/>
            <person name="Lucas S."/>
            <person name="Hammon N."/>
            <person name="Deshpande S."/>
            <person name="Cheng J.F."/>
            <person name="Tapia R."/>
            <person name="Han C."/>
            <person name="Goodwin L."/>
            <person name="Pitluck S."/>
            <person name="Liolios K."/>
            <person name="Pagani I."/>
            <person name="Mavromatis K."/>
            <person name="Mikhailova N."/>
            <person name="Huntemann M."/>
            <person name="Chen A."/>
            <person name="Palaniappan K."/>
            <person name="Land M."/>
            <person name="Hauser L."/>
            <person name="Detter J.C."/>
            <person name="Brambilla E.M."/>
            <person name="Rohde M."/>
            <person name="Goker M."/>
            <person name="Woyke T."/>
            <person name="Bristow J."/>
            <person name="Eisen J.A."/>
            <person name="Markowitz V."/>
            <person name="Hugenholtz P."/>
            <person name="Kyrpides N.C."/>
            <person name="Klenk H.P."/>
            <person name="Ivanova N."/>
        </authorList>
    </citation>
    <scope>NUCLEOTIDE SEQUENCE [LARGE SCALE GENOMIC DNA]</scope>
    <source>
        <strain evidence="2">DSM 17128</strain>
    </source>
</reference>
<dbReference type="Proteomes" id="UP000002772">
    <property type="component" value="Unassembled WGS sequence"/>
</dbReference>
<dbReference type="AlphaFoldDB" id="F8NCR4"/>
<sequence length="31" mass="3790">MSSHHNFQQKISACLMFLMFLKRGEMMLHEY</sequence>
<dbReference type="STRING" id="688246.Premu_2750"/>
<dbReference type="EMBL" id="GL945017">
    <property type="protein sequence ID" value="EGN58099.1"/>
    <property type="molecule type" value="Genomic_DNA"/>
</dbReference>
<organism evidence="1 2">
    <name type="scientific">Hallella multisaccharivorax DSM 17128</name>
    <dbReference type="NCBI Taxonomy" id="688246"/>
    <lineage>
        <taxon>Bacteria</taxon>
        <taxon>Pseudomonadati</taxon>
        <taxon>Bacteroidota</taxon>
        <taxon>Bacteroidia</taxon>
        <taxon>Bacteroidales</taxon>
        <taxon>Prevotellaceae</taxon>
        <taxon>Hallella</taxon>
    </lineage>
</organism>
<keyword evidence="2" id="KW-1185">Reference proteome</keyword>
<proteinExistence type="predicted"/>
<evidence type="ECO:0000313" key="2">
    <source>
        <dbReference type="Proteomes" id="UP000002772"/>
    </source>
</evidence>
<name>F8NCR4_9BACT</name>
<protein>
    <submittedName>
        <fullName evidence="1">Uncharacterized protein</fullName>
    </submittedName>
</protein>
<evidence type="ECO:0000313" key="1">
    <source>
        <dbReference type="EMBL" id="EGN58099.1"/>
    </source>
</evidence>
<gene>
    <name evidence="1" type="ORF">Premu_2750</name>
</gene>
<accession>F8NCR4</accession>